<dbReference type="Proteomes" id="UP000187209">
    <property type="component" value="Unassembled WGS sequence"/>
</dbReference>
<organism evidence="3 4">
    <name type="scientific">Stentor coeruleus</name>
    <dbReference type="NCBI Taxonomy" id="5963"/>
    <lineage>
        <taxon>Eukaryota</taxon>
        <taxon>Sar</taxon>
        <taxon>Alveolata</taxon>
        <taxon>Ciliophora</taxon>
        <taxon>Postciliodesmatophora</taxon>
        <taxon>Heterotrichea</taxon>
        <taxon>Heterotrichida</taxon>
        <taxon>Stentoridae</taxon>
        <taxon>Stentor</taxon>
    </lineage>
</organism>
<sequence length="523" mass="60126">MDISEMDVDDLIEDWKYWKEMFYDLALKYKLIMKKYEETLEKLFTEMEKTKMNAFTIKELRERLKKLNAHPPPSKKNSGPSHHAQESSDLDSVASYAKVKESIGNTKLYEAFLILSGDSEEANIIYAYSNSDILQLINSKIINDFIFPTQMSGKNLEIHSISELSVILYPNFIRDTNSFVFTLKGNSSTSIKIDDIPNKNKELLYCCCVVTEDLQVKETSRVESSYLCYCILTYCPCFELHFDVIYRLLSIKRIERTNKVMELESTYTLQHLLDILKEKGPSSEEIYVLETYGVYNIQPSLNVRIDISEVEPVEYEFPQDLSMIDTVWPCPVLFSLMKFTDLMTCIFALLQENSIVFMSKSLGVISSCVLGIQSLLKPFTWAYVISPILPEQIKDILQAPLPLLVGVPFAIEKQSGGIIYVDLDKGTMTEKHEPMLCYKTLAEKCRKDYGFFAGRTCYTPTDIQQVACFRIIDNIKAYLQDLGERLSKNPDGVGEVVRKADANEQEFFKKFTQTQTFLRFYSG</sequence>
<evidence type="ECO:0000256" key="1">
    <source>
        <dbReference type="SAM" id="MobiDB-lite"/>
    </source>
</evidence>
<dbReference type="PANTHER" id="PTHR15288:SF0">
    <property type="entry name" value="UDENN DOMAIN-CONTAINING PROTEIN"/>
    <property type="match status" value="1"/>
</dbReference>
<dbReference type="InterPro" id="IPR051942">
    <property type="entry name" value="DENN_domain_containing_2"/>
</dbReference>
<dbReference type="AlphaFoldDB" id="A0A1R2BY51"/>
<reference evidence="3 4" key="1">
    <citation type="submission" date="2016-11" db="EMBL/GenBank/DDBJ databases">
        <title>The macronuclear genome of Stentor coeruleus: a giant cell with tiny introns.</title>
        <authorList>
            <person name="Slabodnick M."/>
            <person name="Ruby J.G."/>
            <person name="Reiff S.B."/>
            <person name="Swart E.C."/>
            <person name="Gosai S."/>
            <person name="Prabakaran S."/>
            <person name="Witkowska E."/>
            <person name="Larue G.E."/>
            <person name="Fisher S."/>
            <person name="Freeman R.M."/>
            <person name="Gunawardena J."/>
            <person name="Chu W."/>
            <person name="Stover N.A."/>
            <person name="Gregory B.D."/>
            <person name="Nowacki M."/>
            <person name="Derisi J."/>
            <person name="Roy S.W."/>
            <person name="Marshall W.F."/>
            <person name="Sood P."/>
        </authorList>
    </citation>
    <scope>NUCLEOTIDE SEQUENCE [LARGE SCALE GENOMIC DNA]</scope>
    <source>
        <strain evidence="3">WM001</strain>
    </source>
</reference>
<evidence type="ECO:0000313" key="4">
    <source>
        <dbReference type="Proteomes" id="UP000187209"/>
    </source>
</evidence>
<keyword evidence="4" id="KW-1185">Reference proteome</keyword>
<dbReference type="SMART" id="SM00799">
    <property type="entry name" value="DENN"/>
    <property type="match status" value="1"/>
</dbReference>
<accession>A0A1R2BY51</accession>
<dbReference type="PROSITE" id="PS50211">
    <property type="entry name" value="DENN"/>
    <property type="match status" value="1"/>
</dbReference>
<name>A0A1R2BY51_9CILI</name>
<proteinExistence type="predicted"/>
<dbReference type="PANTHER" id="PTHR15288">
    <property type="entry name" value="DENN DOMAIN-CONTAINING PROTEIN 2"/>
    <property type="match status" value="1"/>
</dbReference>
<feature type="region of interest" description="Disordered" evidence="1">
    <location>
        <begin position="68"/>
        <end position="89"/>
    </location>
</feature>
<feature type="domain" description="UDENN" evidence="2">
    <location>
        <begin position="105"/>
        <end position="523"/>
    </location>
</feature>
<comment type="caution">
    <text evidence="3">The sequence shown here is derived from an EMBL/GenBank/DDBJ whole genome shotgun (WGS) entry which is preliminary data.</text>
</comment>
<protein>
    <recommendedName>
        <fullName evidence="2">UDENN domain-containing protein</fullName>
    </recommendedName>
</protein>
<dbReference type="InterPro" id="IPR001194">
    <property type="entry name" value="cDENN_dom"/>
</dbReference>
<dbReference type="EMBL" id="MPUH01000373">
    <property type="protein sequence ID" value="OMJ81611.1"/>
    <property type="molecule type" value="Genomic_DNA"/>
</dbReference>
<dbReference type="Pfam" id="PF02141">
    <property type="entry name" value="DENN"/>
    <property type="match status" value="1"/>
</dbReference>
<dbReference type="Gene3D" id="3.40.50.11500">
    <property type="match status" value="1"/>
</dbReference>
<evidence type="ECO:0000259" key="2">
    <source>
        <dbReference type="PROSITE" id="PS50211"/>
    </source>
</evidence>
<dbReference type="InterPro" id="IPR037516">
    <property type="entry name" value="Tripartite_DENN"/>
</dbReference>
<dbReference type="OrthoDB" id="305861at2759"/>
<evidence type="ECO:0000313" key="3">
    <source>
        <dbReference type="EMBL" id="OMJ81611.1"/>
    </source>
</evidence>
<gene>
    <name evidence="3" type="ORF">SteCoe_17884</name>
</gene>
<dbReference type="InterPro" id="IPR043153">
    <property type="entry name" value="DENN_C"/>
</dbReference>